<reference evidence="2" key="2">
    <citation type="submission" date="2020-08" db="EMBL/GenBank/DDBJ databases">
        <title>Plant Genome Project.</title>
        <authorList>
            <person name="Zhang R.-G."/>
        </authorList>
    </citation>
    <scope>NUCLEOTIDE SEQUENCE</scope>
    <source>
        <strain evidence="2">Huo1</strain>
        <tissue evidence="2">Leaf</tissue>
    </source>
</reference>
<name>A0A8X8Z4S4_SALSN</name>
<dbReference type="Proteomes" id="UP000298416">
    <property type="component" value="Unassembled WGS sequence"/>
</dbReference>
<feature type="compositionally biased region" description="Low complexity" evidence="1">
    <location>
        <begin position="183"/>
        <end position="198"/>
    </location>
</feature>
<protein>
    <recommendedName>
        <fullName evidence="4">Retrotransposon gag domain-containing protein</fullName>
    </recommendedName>
</protein>
<dbReference type="Pfam" id="PF08284">
    <property type="entry name" value="RVP_2"/>
    <property type="match status" value="1"/>
</dbReference>
<dbReference type="Gene3D" id="2.40.70.10">
    <property type="entry name" value="Acid Proteases"/>
    <property type="match status" value="1"/>
</dbReference>
<evidence type="ECO:0000313" key="2">
    <source>
        <dbReference type="EMBL" id="KAG6391199.1"/>
    </source>
</evidence>
<organism evidence="2">
    <name type="scientific">Salvia splendens</name>
    <name type="common">Scarlet sage</name>
    <dbReference type="NCBI Taxonomy" id="180675"/>
    <lineage>
        <taxon>Eukaryota</taxon>
        <taxon>Viridiplantae</taxon>
        <taxon>Streptophyta</taxon>
        <taxon>Embryophyta</taxon>
        <taxon>Tracheophyta</taxon>
        <taxon>Spermatophyta</taxon>
        <taxon>Magnoliopsida</taxon>
        <taxon>eudicotyledons</taxon>
        <taxon>Gunneridae</taxon>
        <taxon>Pentapetalae</taxon>
        <taxon>asterids</taxon>
        <taxon>lamiids</taxon>
        <taxon>Lamiales</taxon>
        <taxon>Lamiaceae</taxon>
        <taxon>Nepetoideae</taxon>
        <taxon>Mentheae</taxon>
        <taxon>Salviinae</taxon>
        <taxon>Salvia</taxon>
        <taxon>Salvia subgen. Calosphace</taxon>
        <taxon>core Calosphace</taxon>
    </lineage>
</organism>
<dbReference type="SUPFAM" id="SSF50630">
    <property type="entry name" value="Acid proteases"/>
    <property type="match status" value="1"/>
</dbReference>
<proteinExistence type="predicted"/>
<feature type="compositionally biased region" description="Basic residues" evidence="1">
    <location>
        <begin position="571"/>
        <end position="588"/>
    </location>
</feature>
<keyword evidence="3" id="KW-1185">Reference proteome</keyword>
<reference evidence="2" key="1">
    <citation type="submission" date="2018-01" db="EMBL/GenBank/DDBJ databases">
        <authorList>
            <person name="Mao J.F."/>
        </authorList>
    </citation>
    <scope>NUCLEOTIDE SEQUENCE</scope>
    <source>
        <strain evidence="2">Huo1</strain>
        <tissue evidence="2">Leaf</tissue>
    </source>
</reference>
<comment type="caution">
    <text evidence="2">The sequence shown here is derived from an EMBL/GenBank/DDBJ whole genome shotgun (WGS) entry which is preliminary data.</text>
</comment>
<dbReference type="EMBL" id="PNBA02000019">
    <property type="protein sequence ID" value="KAG6391199.1"/>
    <property type="molecule type" value="Genomic_DNA"/>
</dbReference>
<dbReference type="PANTHER" id="PTHR15503">
    <property type="entry name" value="LDOC1 RELATED"/>
    <property type="match status" value="1"/>
</dbReference>
<accession>A0A8X8Z4S4</accession>
<gene>
    <name evidence="2" type="ORF">SASPL_148952</name>
</gene>
<sequence length="600" mass="67237">MASDDVVTGGDDNLGYTLQELGQSMFDIKVRIAGDEKKIQSNRFAQEAFERQQTQWIKNFSSWLANWVFILKVTQCPTLRQTGSLEAYLTEFEPVLRKVSHVGDDTLTSLFIAGLSSSLKHELLIRRPASLSDAIALAQQLAACHVASNTGQSPRARSTWHPRDSRQQQRTTNPAPKPADTTRLPSSQPRQQRESSVPTDYPVVRVSAAERADRTKRGLCWYCPEPYSRSHVCSKKFYALMGDDDESDNPCDEEDPSIDEEAENMVISGDVSRVLIIGPKLRPRSIRVTGMIYDAPVSVLIDGGSTHNFIKPTVAEQLSLSIHTISPFRVFVGNGASLRCDYVSLNTPIYLQGTRFDIDLFLLQVEGPDVILGVQWLQDLGKVLLDFRDLTMEFNWKQSPVKLKGEDRPPKRISYNNLFSLIGQNRESEIFEIVSLSPDSPTIQDPQADVDPVLSSDLPTSFRRNDPYDYPITATASRTVLVDGVPQEQWSVGWASDGGAHPSWESTAMLKKHFPDLHLVDKVAFVDGGVDRNPTPSEETRLTLEHEEEHGIDDVPTASTEQVEQPNNKPKDRKKPAQPTKARPKRNVQRPSKYKDFVPK</sequence>
<evidence type="ECO:0008006" key="4">
    <source>
        <dbReference type="Google" id="ProtNLM"/>
    </source>
</evidence>
<feature type="region of interest" description="Disordered" evidence="1">
    <location>
        <begin position="527"/>
        <end position="600"/>
    </location>
</feature>
<feature type="compositionally biased region" description="Polar residues" evidence="1">
    <location>
        <begin position="557"/>
        <end position="568"/>
    </location>
</feature>
<feature type="compositionally biased region" description="Basic and acidic residues" evidence="1">
    <location>
        <begin position="538"/>
        <end position="553"/>
    </location>
</feature>
<dbReference type="InterPro" id="IPR032567">
    <property type="entry name" value="RTL1-rel"/>
</dbReference>
<dbReference type="InterPro" id="IPR021109">
    <property type="entry name" value="Peptidase_aspartic_dom_sf"/>
</dbReference>
<evidence type="ECO:0000256" key="1">
    <source>
        <dbReference type="SAM" id="MobiDB-lite"/>
    </source>
</evidence>
<evidence type="ECO:0000313" key="3">
    <source>
        <dbReference type="Proteomes" id="UP000298416"/>
    </source>
</evidence>
<dbReference type="PANTHER" id="PTHR15503:SF22">
    <property type="entry name" value="TRANSPOSON TY3-I GAG POLYPROTEIN"/>
    <property type="match status" value="1"/>
</dbReference>
<dbReference type="CDD" id="cd00303">
    <property type="entry name" value="retropepsin_like"/>
    <property type="match status" value="1"/>
</dbReference>
<feature type="region of interest" description="Disordered" evidence="1">
    <location>
        <begin position="148"/>
        <end position="202"/>
    </location>
</feature>
<dbReference type="AlphaFoldDB" id="A0A8X8Z4S4"/>